<accession>A0ABZ0HFV7</accession>
<protein>
    <submittedName>
        <fullName evidence="1">Uncharacterized protein</fullName>
    </submittedName>
</protein>
<name>A0ABZ0HFV7_TRISK</name>
<proteinExistence type="predicted"/>
<evidence type="ECO:0000313" key="2">
    <source>
        <dbReference type="Proteomes" id="UP001302666"/>
    </source>
</evidence>
<evidence type="ECO:0000313" key="1">
    <source>
        <dbReference type="EMBL" id="WOI32885.1"/>
    </source>
</evidence>
<sequence>MAFTFPLTRADFLDLLPVQEVKFWLSRQDQHTGLSGGEILAAEVAPPLWRGVVSLAPMSKRASDKVEAMLAALEVPGRKFEAFKAQQVGPAADSLGAVLQGAAPQILAVDPLDPQLLRLSGLPEGFALQSGDLLSFDYDPGHGIRRALHRVVEGAAAASDGNTPNLMITPAIRAGASPGAAVDLIKPFCLAGIVPGSVSYGTTKGNVTSGIGFEFRQTLRR</sequence>
<gene>
    <name evidence="1" type="ORF">R1T40_18405</name>
</gene>
<dbReference type="Proteomes" id="UP001302666">
    <property type="component" value="Chromosome"/>
</dbReference>
<organism evidence="1 2">
    <name type="scientific">Tritonibacter scottomollicae</name>
    <name type="common">Epibacterium scottomollicae</name>
    <dbReference type="NCBI Taxonomy" id="483013"/>
    <lineage>
        <taxon>Bacteria</taxon>
        <taxon>Pseudomonadati</taxon>
        <taxon>Pseudomonadota</taxon>
        <taxon>Alphaproteobacteria</taxon>
        <taxon>Rhodobacterales</taxon>
        <taxon>Paracoccaceae</taxon>
        <taxon>Tritonibacter</taxon>
    </lineage>
</organism>
<dbReference type="EMBL" id="CP136704">
    <property type="protein sequence ID" value="WOI32885.1"/>
    <property type="molecule type" value="Genomic_DNA"/>
</dbReference>
<keyword evidence="2" id="KW-1185">Reference proteome</keyword>
<dbReference type="RefSeq" id="WP_317385158.1">
    <property type="nucleotide sequence ID" value="NZ_CP136704.1"/>
</dbReference>
<reference evidence="1 2" key="1">
    <citation type="submission" date="2023-10" db="EMBL/GenBank/DDBJ databases">
        <title>Eight complete genome sequences of bacteria isolated from laboratory stock of Giant Kelp gametophytes.</title>
        <authorList>
            <person name="Tolentino B."/>
            <person name="Nuzhdin S."/>
        </authorList>
    </citation>
    <scope>NUCLEOTIDE SEQUENCE [LARGE SCALE GENOMIC DNA]</scope>
    <source>
        <strain evidence="1 2">LC.270.F.C4</strain>
    </source>
</reference>